<dbReference type="InterPro" id="IPR007607">
    <property type="entry name" value="BacA/B"/>
</dbReference>
<keyword evidence="3" id="KW-1185">Reference proteome</keyword>
<evidence type="ECO:0000313" key="2">
    <source>
        <dbReference type="EMBL" id="EFL51226.1"/>
    </source>
</evidence>
<dbReference type="Pfam" id="PF04519">
    <property type="entry name" value="Bactofilin"/>
    <property type="match status" value="1"/>
</dbReference>
<dbReference type="PANTHER" id="PTHR35024">
    <property type="entry name" value="HYPOTHETICAL CYTOSOLIC PROTEIN"/>
    <property type="match status" value="1"/>
</dbReference>
<dbReference type="OrthoDB" id="9789407at2"/>
<protein>
    <recommendedName>
        <fullName evidence="4">Cell shape determination protein CcmA</fullName>
    </recommendedName>
</protein>
<dbReference type="RefSeq" id="WP_005993345.1">
    <property type="nucleotide sequence ID" value="NZ_AECZ01000011.1"/>
</dbReference>
<proteinExistence type="inferred from homology"/>
<dbReference type="STRING" id="596151.DesfrDRAFT_1928"/>
<sequence length="140" mass="14703">MFGRSSKKMPRHEAISAFLGAGTQYHGQFNFQGVVRIDGGVIGDIISDGTLVLGEQGYVEGRIKVAELVSSGRIVGDVEASRRATLFVRSSLSGNLLAPIVVIEEGAILNGLVRMALPVNPALEVGEEPRQALAAGDDAT</sequence>
<comment type="similarity">
    <text evidence="1">Belongs to the bactofilin family.</text>
</comment>
<dbReference type="PANTHER" id="PTHR35024:SF4">
    <property type="entry name" value="POLYMER-FORMING CYTOSKELETAL PROTEIN"/>
    <property type="match status" value="1"/>
</dbReference>
<evidence type="ECO:0000313" key="3">
    <source>
        <dbReference type="Proteomes" id="UP000006250"/>
    </source>
</evidence>
<evidence type="ECO:0000256" key="1">
    <source>
        <dbReference type="ARBA" id="ARBA00044755"/>
    </source>
</evidence>
<dbReference type="Proteomes" id="UP000006250">
    <property type="component" value="Unassembled WGS sequence"/>
</dbReference>
<gene>
    <name evidence="2" type="ORF">DesfrDRAFT_1928</name>
</gene>
<dbReference type="AlphaFoldDB" id="E1JWC9"/>
<comment type="caution">
    <text evidence="2">The sequence shown here is derived from an EMBL/GenBank/DDBJ whole genome shotgun (WGS) entry which is preliminary data.</text>
</comment>
<dbReference type="eggNOG" id="COG1664">
    <property type="taxonomic scope" value="Bacteria"/>
</dbReference>
<accession>E1JWC9</accession>
<evidence type="ECO:0008006" key="4">
    <source>
        <dbReference type="Google" id="ProtNLM"/>
    </source>
</evidence>
<reference evidence="2 3" key="1">
    <citation type="submission" date="2010-08" db="EMBL/GenBank/DDBJ databases">
        <title>The draft genome of Desulfovibrio fructosovorans JJ.</title>
        <authorList>
            <consortium name="US DOE Joint Genome Institute (JGI-PGF)"/>
            <person name="Lucas S."/>
            <person name="Copeland A."/>
            <person name="Lapidus A."/>
            <person name="Cheng J.-F."/>
            <person name="Bruce D."/>
            <person name="Goodwin L."/>
            <person name="Pitluck S."/>
            <person name="Land M.L."/>
            <person name="Hauser L."/>
            <person name="Chang Y.-J."/>
            <person name="Jeffries C."/>
            <person name="Wall J.D."/>
            <person name="Stahl D.A."/>
            <person name="Arkin A.P."/>
            <person name="Dehal P."/>
            <person name="Stolyar S.M."/>
            <person name="Hazen T.C."/>
            <person name="Woyke T.J."/>
        </authorList>
    </citation>
    <scope>NUCLEOTIDE SEQUENCE [LARGE SCALE GENOMIC DNA]</scope>
    <source>
        <strain evidence="2 3">JJ</strain>
    </source>
</reference>
<organism evidence="2 3">
    <name type="scientific">Solidesulfovibrio fructosivorans JJ]</name>
    <dbReference type="NCBI Taxonomy" id="596151"/>
    <lineage>
        <taxon>Bacteria</taxon>
        <taxon>Pseudomonadati</taxon>
        <taxon>Thermodesulfobacteriota</taxon>
        <taxon>Desulfovibrionia</taxon>
        <taxon>Desulfovibrionales</taxon>
        <taxon>Desulfovibrionaceae</taxon>
        <taxon>Solidesulfovibrio</taxon>
    </lineage>
</organism>
<dbReference type="EMBL" id="AECZ01000011">
    <property type="protein sequence ID" value="EFL51226.1"/>
    <property type="molecule type" value="Genomic_DNA"/>
</dbReference>
<name>E1JWC9_SOLFR</name>